<proteinExistence type="predicted"/>
<dbReference type="AlphaFoldDB" id="A0A172T6V2"/>
<reference evidence="1 2" key="1">
    <citation type="submission" date="2015-01" db="EMBL/GenBank/DDBJ databases">
        <title>Deinococcus puniceus/DY1/ whole genome sequencing.</title>
        <authorList>
            <person name="Kim M.K."/>
            <person name="Srinivasan S."/>
            <person name="Lee J.-J."/>
        </authorList>
    </citation>
    <scope>NUCLEOTIDE SEQUENCE [LARGE SCALE GENOMIC DNA]</scope>
    <source>
        <strain evidence="1 2">DY1</strain>
    </source>
</reference>
<sequence>MQYNVIKNVVEQAEVALPSQPLQWGKDVTIKFPADSQQMRVTVTQLNVVTKTTDRSETIGWVEVLMDNASRTAILRPLTPEKALRQ</sequence>
<accession>A0A172T6V2</accession>
<protein>
    <submittedName>
        <fullName evidence="1">Uncharacterized protein</fullName>
    </submittedName>
</protein>
<gene>
    <name evidence="1" type="ORF">SU48_01610</name>
</gene>
<dbReference type="EMBL" id="CP011387">
    <property type="protein sequence ID" value="ANE42666.1"/>
    <property type="molecule type" value="Genomic_DNA"/>
</dbReference>
<name>A0A172T6V2_9DEIO</name>
<evidence type="ECO:0000313" key="1">
    <source>
        <dbReference type="EMBL" id="ANE42666.1"/>
    </source>
</evidence>
<organism evidence="1 2">
    <name type="scientific">Deinococcus puniceus</name>
    <dbReference type="NCBI Taxonomy" id="1182568"/>
    <lineage>
        <taxon>Bacteria</taxon>
        <taxon>Thermotogati</taxon>
        <taxon>Deinococcota</taxon>
        <taxon>Deinococci</taxon>
        <taxon>Deinococcales</taxon>
        <taxon>Deinococcaceae</taxon>
        <taxon>Deinococcus</taxon>
    </lineage>
</organism>
<dbReference type="Proteomes" id="UP000077363">
    <property type="component" value="Chromosome"/>
</dbReference>
<evidence type="ECO:0000313" key="2">
    <source>
        <dbReference type="Proteomes" id="UP000077363"/>
    </source>
</evidence>
<dbReference type="KEGG" id="dpu:SU48_01610"/>
<dbReference type="PATRIC" id="fig|1182568.3.peg.331"/>
<keyword evidence="2" id="KW-1185">Reference proteome</keyword>